<keyword evidence="1" id="KW-0547">Nucleotide-binding</keyword>
<keyword evidence="9" id="KW-1185">Reference proteome</keyword>
<evidence type="ECO:0000256" key="6">
    <source>
        <dbReference type="SAM" id="MobiDB-lite"/>
    </source>
</evidence>
<dbReference type="EMBL" id="FOMD01000005">
    <property type="protein sequence ID" value="SFD64481.1"/>
    <property type="molecule type" value="Genomic_DNA"/>
</dbReference>
<evidence type="ECO:0000256" key="2">
    <source>
        <dbReference type="ARBA" id="ARBA00022840"/>
    </source>
</evidence>
<dbReference type="Gene3D" id="1.10.8.60">
    <property type="match status" value="1"/>
</dbReference>
<evidence type="ECO:0000256" key="5">
    <source>
        <dbReference type="ARBA" id="ARBA00023163"/>
    </source>
</evidence>
<dbReference type="PROSITE" id="PS50045">
    <property type="entry name" value="SIGMA54_INTERACT_4"/>
    <property type="match status" value="1"/>
</dbReference>
<accession>A0A1I1U0S9</accession>
<protein>
    <submittedName>
        <fullName evidence="8">GAF domain-containing protein</fullName>
    </submittedName>
</protein>
<dbReference type="Pfam" id="PF02954">
    <property type="entry name" value="HTH_8"/>
    <property type="match status" value="1"/>
</dbReference>
<keyword evidence="3" id="KW-0805">Transcription regulation</keyword>
<dbReference type="Proteomes" id="UP000199022">
    <property type="component" value="Unassembled WGS sequence"/>
</dbReference>
<dbReference type="AlphaFoldDB" id="A0A1I1U0S9"/>
<dbReference type="GO" id="GO:0006355">
    <property type="term" value="P:regulation of DNA-templated transcription"/>
    <property type="evidence" value="ECO:0007669"/>
    <property type="project" value="InterPro"/>
</dbReference>
<organism evidence="8 9">
    <name type="scientific">Klenkia taihuensis</name>
    <dbReference type="NCBI Taxonomy" id="1225127"/>
    <lineage>
        <taxon>Bacteria</taxon>
        <taxon>Bacillati</taxon>
        <taxon>Actinomycetota</taxon>
        <taxon>Actinomycetes</taxon>
        <taxon>Geodermatophilales</taxon>
        <taxon>Geodermatophilaceae</taxon>
        <taxon>Klenkia</taxon>
    </lineage>
</organism>
<dbReference type="SUPFAM" id="SSF46689">
    <property type="entry name" value="Homeodomain-like"/>
    <property type="match status" value="1"/>
</dbReference>
<evidence type="ECO:0000256" key="3">
    <source>
        <dbReference type="ARBA" id="ARBA00023015"/>
    </source>
</evidence>
<dbReference type="STRING" id="1225127.SAMN05661030_3869"/>
<feature type="region of interest" description="Disordered" evidence="6">
    <location>
        <begin position="317"/>
        <end position="350"/>
    </location>
</feature>
<dbReference type="InterPro" id="IPR058031">
    <property type="entry name" value="AAA_lid_NorR"/>
</dbReference>
<dbReference type="Pfam" id="PF25601">
    <property type="entry name" value="AAA_lid_14"/>
    <property type="match status" value="1"/>
</dbReference>
<dbReference type="InterPro" id="IPR009057">
    <property type="entry name" value="Homeodomain-like_sf"/>
</dbReference>
<keyword evidence="5" id="KW-0804">Transcription</keyword>
<dbReference type="Pfam" id="PF01590">
    <property type="entry name" value="GAF"/>
    <property type="match status" value="1"/>
</dbReference>
<proteinExistence type="predicted"/>
<dbReference type="InterPro" id="IPR002197">
    <property type="entry name" value="HTH_Fis"/>
</dbReference>
<dbReference type="PRINTS" id="PR01590">
    <property type="entry name" value="HTHFIS"/>
</dbReference>
<reference evidence="9" key="1">
    <citation type="submission" date="2016-10" db="EMBL/GenBank/DDBJ databases">
        <authorList>
            <person name="Varghese N."/>
            <person name="Submissions S."/>
        </authorList>
    </citation>
    <scope>NUCLEOTIDE SEQUENCE [LARGE SCALE GENOMIC DNA]</scope>
    <source>
        <strain evidence="9">DSM 45962</strain>
    </source>
</reference>
<dbReference type="Gene3D" id="1.10.10.60">
    <property type="entry name" value="Homeodomain-like"/>
    <property type="match status" value="1"/>
</dbReference>
<evidence type="ECO:0000313" key="8">
    <source>
        <dbReference type="EMBL" id="SFD64481.1"/>
    </source>
</evidence>
<evidence type="ECO:0000259" key="7">
    <source>
        <dbReference type="PROSITE" id="PS50045"/>
    </source>
</evidence>
<dbReference type="PANTHER" id="PTHR32071">
    <property type="entry name" value="TRANSCRIPTIONAL REGULATORY PROTEIN"/>
    <property type="match status" value="1"/>
</dbReference>
<name>A0A1I1U0S9_9ACTN</name>
<dbReference type="InterPro" id="IPR027417">
    <property type="entry name" value="P-loop_NTPase"/>
</dbReference>
<dbReference type="InterPro" id="IPR029016">
    <property type="entry name" value="GAF-like_dom_sf"/>
</dbReference>
<dbReference type="SUPFAM" id="SSF52540">
    <property type="entry name" value="P-loop containing nucleoside triphosphate hydrolases"/>
    <property type="match status" value="1"/>
</dbReference>
<feature type="domain" description="Sigma-54 factor interaction" evidence="7">
    <location>
        <begin position="418"/>
        <end position="529"/>
    </location>
</feature>
<evidence type="ECO:0000313" key="9">
    <source>
        <dbReference type="Proteomes" id="UP000199022"/>
    </source>
</evidence>
<gene>
    <name evidence="8" type="ORF">SAMN05661030_3869</name>
</gene>
<evidence type="ECO:0000256" key="4">
    <source>
        <dbReference type="ARBA" id="ARBA00023125"/>
    </source>
</evidence>
<dbReference type="InterPro" id="IPR002078">
    <property type="entry name" value="Sigma_54_int"/>
</dbReference>
<sequence>MGPTNWPATLPTDPESLRSVRDDMLSRGLLAPAPAAGSLRPMIERSWRRCIADSVPTARTELDHSDVSSMTQALRDAAAPVVDRMSEHLGGLRVGLFVSNDRGQILLRKAEEHGHRRVLDNASAAEGFDFSEVSVGTNGMGTVLVERQPVLVHGAEHFSDLLEEVTCAATPIFEPFTRRLLGTFSIACASRDASPLMYGLTTDVGRQIESNLTTMMSAREQSLIRAYLMAENSSRDPVLVLTERTVFANTVGVPHLDSTSHALLWRHLEQLDPAVLTGPVRLPVSGGWRLGLVEAVDGARGQQRAWCVRLLPAGPAPDALPERRPLRSAGPSRPASPIAAHGAPTTGDDEVDALVDDRRTLVIDGGPGTGKLTRALGLLGADSLVLDVSSFRTGRGTEWADRVHDALGTGRGVVLQHLEDLHAQDVNRVRALARTAAARSSLRLVLTVDRDAAPDHVGLLVSAIAPVLRVPGLAEDPTRIAGLVQELLERAALPGQRPQLSSDALQCLLRWSWPGNVAELRSLVDDLVRRSPGRPISQADLPPRLQQATPARSVSLMESAERQAIVSALQSCGGNRSRAADLLGIGRTTLYRKMQQMRIGS</sequence>
<dbReference type="InterPro" id="IPR003018">
    <property type="entry name" value="GAF"/>
</dbReference>
<dbReference type="GO" id="GO:0043565">
    <property type="term" value="F:sequence-specific DNA binding"/>
    <property type="evidence" value="ECO:0007669"/>
    <property type="project" value="InterPro"/>
</dbReference>
<dbReference type="GO" id="GO:0005524">
    <property type="term" value="F:ATP binding"/>
    <property type="evidence" value="ECO:0007669"/>
    <property type="project" value="UniProtKB-KW"/>
</dbReference>
<keyword evidence="2" id="KW-0067">ATP-binding</keyword>
<keyword evidence="4" id="KW-0238">DNA-binding</keyword>
<evidence type="ECO:0000256" key="1">
    <source>
        <dbReference type="ARBA" id="ARBA00022741"/>
    </source>
</evidence>
<dbReference type="Gene3D" id="3.30.450.40">
    <property type="match status" value="1"/>
</dbReference>